<gene>
    <name evidence="2" type="ORF">LZ480_06440</name>
</gene>
<reference evidence="2 3" key="1">
    <citation type="submission" date="2022-03" db="EMBL/GenBank/DDBJ databases">
        <authorList>
            <person name="Jo J.-H."/>
            <person name="Im W.-T."/>
        </authorList>
    </citation>
    <scope>NUCLEOTIDE SEQUENCE [LARGE SCALE GENOMIC DNA]</scope>
    <source>
        <strain evidence="2 3">MA9</strain>
    </source>
</reference>
<evidence type="ECO:0000313" key="3">
    <source>
        <dbReference type="Proteomes" id="UP001316087"/>
    </source>
</evidence>
<evidence type="ECO:0000313" key="2">
    <source>
        <dbReference type="EMBL" id="MCH7321529.1"/>
    </source>
</evidence>
<dbReference type="RefSeq" id="WP_241368554.1">
    <property type="nucleotide sequence ID" value="NZ_JAKZFC010000001.1"/>
</dbReference>
<dbReference type="InterPro" id="IPR025627">
    <property type="entry name" value="YfzA"/>
</dbReference>
<sequence length="98" mass="11689">MRKQQKTPFYNRAWFVSIAVFCIVQLLFFAMEKTGWIPNLRDFDGKLLGKVTELHFFKEWFQFYETQWFNLFTLFLAFFVVLQFVGSAVKGISLKLKG</sequence>
<keyword evidence="3" id="KW-1185">Reference proteome</keyword>
<feature type="transmembrane region" description="Helical" evidence="1">
    <location>
        <begin position="68"/>
        <end position="89"/>
    </location>
</feature>
<proteinExistence type="predicted"/>
<protein>
    <submittedName>
        <fullName evidence="2">YfzA family protein</fullName>
    </submittedName>
</protein>
<accession>A0ABS9UB38</accession>
<name>A0ABS9UB38_9BACL</name>
<evidence type="ECO:0000256" key="1">
    <source>
        <dbReference type="SAM" id="Phobius"/>
    </source>
</evidence>
<dbReference type="EMBL" id="JAKZFC010000001">
    <property type="protein sequence ID" value="MCH7321529.1"/>
    <property type="molecule type" value="Genomic_DNA"/>
</dbReference>
<keyword evidence="1" id="KW-0472">Membrane</keyword>
<organism evidence="2 3">
    <name type="scientific">Solibacillus palustris</name>
    <dbReference type="NCBI Taxonomy" id="2908203"/>
    <lineage>
        <taxon>Bacteria</taxon>
        <taxon>Bacillati</taxon>
        <taxon>Bacillota</taxon>
        <taxon>Bacilli</taxon>
        <taxon>Bacillales</taxon>
        <taxon>Caryophanaceae</taxon>
        <taxon>Solibacillus</taxon>
    </lineage>
</organism>
<comment type="caution">
    <text evidence="2">The sequence shown here is derived from an EMBL/GenBank/DDBJ whole genome shotgun (WGS) entry which is preliminary data.</text>
</comment>
<keyword evidence="1" id="KW-0812">Transmembrane</keyword>
<dbReference type="Proteomes" id="UP001316087">
    <property type="component" value="Unassembled WGS sequence"/>
</dbReference>
<feature type="transmembrane region" description="Helical" evidence="1">
    <location>
        <begin position="12"/>
        <end position="31"/>
    </location>
</feature>
<keyword evidence="1" id="KW-1133">Transmembrane helix</keyword>
<dbReference type="Pfam" id="PF14118">
    <property type="entry name" value="YfzA"/>
    <property type="match status" value="1"/>
</dbReference>